<proteinExistence type="predicted"/>
<dbReference type="Pfam" id="PF14082">
    <property type="entry name" value="SduA_C"/>
    <property type="match status" value="1"/>
</dbReference>
<dbReference type="RefSeq" id="WP_261756304.1">
    <property type="nucleotide sequence ID" value="NZ_CP104562.2"/>
</dbReference>
<organism evidence="2 3">
    <name type="scientific">Roseateles amylovorans</name>
    <dbReference type="NCBI Taxonomy" id="2978473"/>
    <lineage>
        <taxon>Bacteria</taxon>
        <taxon>Pseudomonadati</taxon>
        <taxon>Pseudomonadota</taxon>
        <taxon>Betaproteobacteria</taxon>
        <taxon>Burkholderiales</taxon>
        <taxon>Sphaerotilaceae</taxon>
        <taxon>Roseateles</taxon>
    </lineage>
</organism>
<gene>
    <name evidence="2" type="ORF">N4261_16150</name>
</gene>
<accession>A0ABY6AU85</accession>
<evidence type="ECO:0000259" key="1">
    <source>
        <dbReference type="Pfam" id="PF14082"/>
    </source>
</evidence>
<dbReference type="InterPro" id="IPR025359">
    <property type="entry name" value="SduA_C"/>
</dbReference>
<evidence type="ECO:0000313" key="3">
    <source>
        <dbReference type="Proteomes" id="UP001064933"/>
    </source>
</evidence>
<sequence>MARQEAEELAFWLDHENLKKPLKERDQVLRFFQQRAQLCALTGMIWGNLLNPDRFSFELNLGGAYRPDFVVGCSQSRNVLLVEFEDGEAKSLFERANDRDPNEVRPRLGKRLLGGLAQIADWVYFLETASAAHKKTWFSFEPRNLLSLLVVGRDHYFDKHGTNDRSRYEWLQDKFSLGQIPIVIRTFDGLNDDLKTRLATYR</sequence>
<protein>
    <submittedName>
        <fullName evidence="2">DUF4263 domain-containing protein</fullName>
    </submittedName>
</protein>
<evidence type="ECO:0000313" key="2">
    <source>
        <dbReference type="EMBL" id="UXH76572.1"/>
    </source>
</evidence>
<dbReference type="Proteomes" id="UP001064933">
    <property type="component" value="Chromosome"/>
</dbReference>
<name>A0ABY6AU85_9BURK</name>
<dbReference type="EMBL" id="CP104562">
    <property type="protein sequence ID" value="UXH76572.1"/>
    <property type="molecule type" value="Genomic_DNA"/>
</dbReference>
<feature type="domain" description="Shedu protein SduA C-terminal" evidence="1">
    <location>
        <begin position="26"/>
        <end position="190"/>
    </location>
</feature>
<keyword evidence="3" id="KW-1185">Reference proteome</keyword>
<reference evidence="2" key="1">
    <citation type="submission" date="2022-10" db="EMBL/GenBank/DDBJ databases">
        <title>Characterization and whole genome sequencing of a new Roseateles species, isolated from fresh water.</title>
        <authorList>
            <person name="Guliayeva D.Y."/>
            <person name="Akhremchuk A.E."/>
            <person name="Sikolenko M.A."/>
            <person name="Valentovich L.N."/>
            <person name="Sidarenka A.V."/>
        </authorList>
    </citation>
    <scope>NUCLEOTIDE SEQUENCE</scope>
    <source>
        <strain evidence="2">BIM B-1768</strain>
    </source>
</reference>